<dbReference type="Pfam" id="PF01740">
    <property type="entry name" value="STAS"/>
    <property type="match status" value="1"/>
</dbReference>
<organism evidence="2 3">
    <name type="scientific">Candidatus Photodesmus blepharonis</name>
    <dbReference type="NCBI Taxonomy" id="1179155"/>
    <lineage>
        <taxon>Bacteria</taxon>
        <taxon>Pseudomonadati</taxon>
        <taxon>Pseudomonadota</taxon>
        <taxon>Gammaproteobacteria</taxon>
        <taxon>Vibrionales</taxon>
        <taxon>Vibrionaceae</taxon>
        <taxon>Candidatus Photodesmus</taxon>
    </lineage>
</organism>
<dbReference type="PROSITE" id="PS50801">
    <property type="entry name" value="STAS"/>
    <property type="match status" value="1"/>
</dbReference>
<dbReference type="EMBL" id="JGVK01000033">
    <property type="protein sequence ID" value="KEY90866.1"/>
    <property type="molecule type" value="Genomic_DNA"/>
</dbReference>
<evidence type="ECO:0000259" key="1">
    <source>
        <dbReference type="PROSITE" id="PS50801"/>
    </source>
</evidence>
<dbReference type="eggNOG" id="COG3113">
    <property type="taxonomic scope" value="Bacteria"/>
</dbReference>
<dbReference type="SUPFAM" id="SSF52091">
    <property type="entry name" value="SpoIIaa-like"/>
    <property type="match status" value="1"/>
</dbReference>
<accession>A0A084CM37</accession>
<sequence length="102" mass="12130">MSHPQWQQSNVKHVTLLGELNRDTVPSLWKFIRRWKIRVESVEISLEKIDKIDSAGMVMLIHLIDYAKKHNCHIMLSSIPEELIVLFRLSRVEFMIQNHIRN</sequence>
<dbReference type="InterPro" id="IPR002645">
    <property type="entry name" value="STAS_dom"/>
</dbReference>
<dbReference type="InterPro" id="IPR036513">
    <property type="entry name" value="STAS_dom_sf"/>
</dbReference>
<feature type="domain" description="STAS" evidence="1">
    <location>
        <begin position="14"/>
        <end position="102"/>
    </location>
</feature>
<dbReference type="Gene3D" id="3.30.750.24">
    <property type="entry name" value="STAS domain"/>
    <property type="match status" value="1"/>
</dbReference>
<dbReference type="PANTHER" id="PTHR35849:SF1">
    <property type="entry name" value="INTERMEMBRANE PHOSPHOLIPID TRANSPORT SYSTEM BINDING PROTEIN MLAB"/>
    <property type="match status" value="1"/>
</dbReference>
<name>A0A084CM37_9GAMM</name>
<reference evidence="2 3" key="1">
    <citation type="submission" date="2014-03" db="EMBL/GenBank/DDBJ databases">
        <title>Selection and divergence in the genomes of co-occurring obligate luminous symbionts with specific hosts.</title>
        <authorList>
            <person name="Hendry T.A."/>
            <person name="de Wet J.R."/>
            <person name="Dunlap P.V."/>
        </authorList>
    </citation>
    <scope>NUCLEOTIDE SEQUENCE [LARGE SCALE GENOMIC DNA]</scope>
    <source>
        <strain evidence="2 3">Ppalp.1</strain>
    </source>
</reference>
<dbReference type="OrthoDB" id="5900662at2"/>
<dbReference type="AlphaFoldDB" id="A0A084CM37"/>
<proteinExistence type="predicted"/>
<keyword evidence="3" id="KW-1185">Reference proteome</keyword>
<protein>
    <submittedName>
        <fullName evidence="2">Anti sigma factor b</fullName>
    </submittedName>
</protein>
<dbReference type="InterPro" id="IPR052746">
    <property type="entry name" value="MlaB_ABC_Transporter"/>
</dbReference>
<comment type="caution">
    <text evidence="2">The sequence shown here is derived from an EMBL/GenBank/DDBJ whole genome shotgun (WGS) entry which is preliminary data.</text>
</comment>
<evidence type="ECO:0000313" key="3">
    <source>
        <dbReference type="Proteomes" id="UP000053784"/>
    </source>
</evidence>
<gene>
    <name evidence="2" type="primary">rsvB</name>
    <name evidence="2" type="ORF">CF67_09040</name>
</gene>
<dbReference type="PANTHER" id="PTHR35849">
    <property type="entry name" value="BLR2341 PROTEIN"/>
    <property type="match status" value="1"/>
</dbReference>
<dbReference type="STRING" id="1179155.CF67_09040"/>
<dbReference type="RefSeq" id="WP_034415170.1">
    <property type="nucleotide sequence ID" value="NZ_JGVK01000033.1"/>
</dbReference>
<evidence type="ECO:0000313" key="2">
    <source>
        <dbReference type="EMBL" id="KEY90866.1"/>
    </source>
</evidence>
<dbReference type="CDD" id="cd07043">
    <property type="entry name" value="STAS_anti-anti-sigma_factors"/>
    <property type="match status" value="1"/>
</dbReference>
<dbReference type="Proteomes" id="UP000053784">
    <property type="component" value="Unassembled WGS sequence"/>
</dbReference>